<reference evidence="2 3" key="1">
    <citation type="submission" date="2018-03" db="EMBL/GenBank/DDBJ databases">
        <title>Draft genome sequence of Rohu Carp (Labeo rohita).</title>
        <authorList>
            <person name="Das P."/>
            <person name="Kushwaha B."/>
            <person name="Joshi C.G."/>
            <person name="Kumar D."/>
            <person name="Nagpure N.S."/>
            <person name="Sahoo L."/>
            <person name="Das S.P."/>
            <person name="Bit A."/>
            <person name="Patnaik S."/>
            <person name="Meher P.K."/>
            <person name="Jayasankar P."/>
            <person name="Koringa P.G."/>
            <person name="Patel N.V."/>
            <person name="Hinsu A.T."/>
            <person name="Kumar R."/>
            <person name="Pandey M."/>
            <person name="Agarwal S."/>
            <person name="Srivastava S."/>
            <person name="Singh M."/>
            <person name="Iquebal M.A."/>
            <person name="Jaiswal S."/>
            <person name="Angadi U.B."/>
            <person name="Kumar N."/>
            <person name="Raza M."/>
            <person name="Shah T.M."/>
            <person name="Rai A."/>
            <person name="Jena J.K."/>
        </authorList>
    </citation>
    <scope>NUCLEOTIDE SEQUENCE [LARGE SCALE GENOMIC DNA]</scope>
    <source>
        <strain evidence="2">DASCIFA01</strain>
        <tissue evidence="2">Testis</tissue>
    </source>
</reference>
<dbReference type="AlphaFoldDB" id="A0A498N0F1"/>
<evidence type="ECO:0000256" key="1">
    <source>
        <dbReference type="SAM" id="MobiDB-lite"/>
    </source>
</evidence>
<keyword evidence="3" id="KW-1185">Reference proteome</keyword>
<dbReference type="Proteomes" id="UP000290572">
    <property type="component" value="Unassembled WGS sequence"/>
</dbReference>
<gene>
    <name evidence="2" type="ORF">ROHU_020740</name>
</gene>
<evidence type="ECO:0000313" key="3">
    <source>
        <dbReference type="Proteomes" id="UP000290572"/>
    </source>
</evidence>
<name>A0A498N0F1_LABRO</name>
<feature type="region of interest" description="Disordered" evidence="1">
    <location>
        <begin position="94"/>
        <end position="117"/>
    </location>
</feature>
<accession>A0A498N0F1</accession>
<feature type="region of interest" description="Disordered" evidence="1">
    <location>
        <begin position="29"/>
        <end position="51"/>
    </location>
</feature>
<evidence type="ECO:0000313" key="2">
    <source>
        <dbReference type="EMBL" id="RXN26261.1"/>
    </source>
</evidence>
<protein>
    <submittedName>
        <fullName evidence="2">Uncharacterized protein</fullName>
    </submittedName>
</protein>
<feature type="compositionally biased region" description="Basic and acidic residues" evidence="1">
    <location>
        <begin position="98"/>
        <end position="114"/>
    </location>
</feature>
<dbReference type="EMBL" id="QBIY01012241">
    <property type="protein sequence ID" value="RXN26261.1"/>
    <property type="molecule type" value="Genomic_DNA"/>
</dbReference>
<organism evidence="2 3">
    <name type="scientific">Labeo rohita</name>
    <name type="common">Indian major carp</name>
    <name type="synonym">Cyprinus rohita</name>
    <dbReference type="NCBI Taxonomy" id="84645"/>
    <lineage>
        <taxon>Eukaryota</taxon>
        <taxon>Metazoa</taxon>
        <taxon>Chordata</taxon>
        <taxon>Craniata</taxon>
        <taxon>Vertebrata</taxon>
        <taxon>Euteleostomi</taxon>
        <taxon>Actinopterygii</taxon>
        <taxon>Neopterygii</taxon>
        <taxon>Teleostei</taxon>
        <taxon>Ostariophysi</taxon>
        <taxon>Cypriniformes</taxon>
        <taxon>Cyprinidae</taxon>
        <taxon>Labeoninae</taxon>
        <taxon>Labeonini</taxon>
        <taxon>Labeo</taxon>
    </lineage>
</organism>
<comment type="caution">
    <text evidence="2">The sequence shown here is derived from an EMBL/GenBank/DDBJ whole genome shotgun (WGS) entry which is preliminary data.</text>
</comment>
<feature type="compositionally biased region" description="Basic and acidic residues" evidence="1">
    <location>
        <begin position="35"/>
        <end position="46"/>
    </location>
</feature>
<proteinExistence type="predicted"/>
<sequence length="131" mass="14227">MRGAKKRKSQRYGGDGDVLCRCHGDTVENSLRQQQQRERHPARELHGAPNAAKHGAPALVSALLFEVLGMSKPFAQFSVSNFRAGAFVGTSVSRRHGQIPDKPRQDRGEAEAAARTRPLVISSPLTGVVET</sequence>